<sequence>MLKVENISKDFKVGFRKKTEKILDDISFYIKPKEVVSITGNSGSGKSTIARIISGTIKPDQGNIFYRGNLLISPNQSFSTEYRKDIQLIPQQPFLSLDPKQKVGDAIAETILAHGLSPSKKEAAQQVNALLEQVWLPCQLANRYPSQISGGQAQRIVIAKALALNPKLLIADESTSMLDILAQAQIIQILLNLMTKYGLSILFISHDKPLVQAFSNRIYHLSEGKLILQNKE</sequence>
<feature type="domain" description="ABC transporter" evidence="5">
    <location>
        <begin position="2"/>
        <end position="232"/>
    </location>
</feature>
<gene>
    <name evidence="6" type="ORF">GH810_06105</name>
</gene>
<dbReference type="PANTHER" id="PTHR43776:SF7">
    <property type="entry name" value="D,D-DIPEPTIDE TRANSPORT ATP-BINDING PROTEIN DDPF-RELATED"/>
    <property type="match status" value="1"/>
</dbReference>
<dbReference type="PANTHER" id="PTHR43776">
    <property type="entry name" value="TRANSPORT ATP-BINDING PROTEIN"/>
    <property type="match status" value="1"/>
</dbReference>
<name>A0A923HSH5_9FIRM</name>
<dbReference type="GO" id="GO:0055085">
    <property type="term" value="P:transmembrane transport"/>
    <property type="evidence" value="ECO:0007669"/>
    <property type="project" value="UniProtKB-ARBA"/>
</dbReference>
<dbReference type="EMBL" id="WJBD01000005">
    <property type="protein sequence ID" value="MBC3887879.1"/>
    <property type="molecule type" value="Genomic_DNA"/>
</dbReference>
<reference evidence="6" key="2">
    <citation type="submission" date="2020-10" db="EMBL/GenBank/DDBJ databases">
        <title>Comparative genomics of the Acetobacterium genus.</title>
        <authorList>
            <person name="Marshall C."/>
            <person name="May H."/>
            <person name="Norman S."/>
        </authorList>
    </citation>
    <scope>NUCLEOTIDE SEQUENCE</scope>
    <source>
        <strain evidence="6">DER-2019</strain>
    </source>
</reference>
<keyword evidence="3" id="KW-0547">Nucleotide-binding</keyword>
<dbReference type="InterPro" id="IPR003439">
    <property type="entry name" value="ABC_transporter-like_ATP-bd"/>
</dbReference>
<dbReference type="Proteomes" id="UP000616595">
    <property type="component" value="Unassembled WGS sequence"/>
</dbReference>
<dbReference type="PROSITE" id="PS00211">
    <property type="entry name" value="ABC_TRANSPORTER_1"/>
    <property type="match status" value="1"/>
</dbReference>
<dbReference type="Pfam" id="PF00005">
    <property type="entry name" value="ABC_tran"/>
    <property type="match status" value="1"/>
</dbReference>
<comment type="caution">
    <text evidence="6">The sequence shown here is derived from an EMBL/GenBank/DDBJ whole genome shotgun (WGS) entry which is preliminary data.</text>
</comment>
<dbReference type="GO" id="GO:0016887">
    <property type="term" value="F:ATP hydrolysis activity"/>
    <property type="evidence" value="ECO:0007669"/>
    <property type="project" value="InterPro"/>
</dbReference>
<reference evidence="6" key="1">
    <citation type="submission" date="2019-10" db="EMBL/GenBank/DDBJ databases">
        <authorList>
            <person name="Ross D.E."/>
            <person name="Gulliver D."/>
        </authorList>
    </citation>
    <scope>NUCLEOTIDE SEQUENCE</scope>
    <source>
        <strain evidence="6">DER-2019</strain>
    </source>
</reference>
<dbReference type="OrthoDB" id="9809450at2"/>
<dbReference type="CDD" id="cd03257">
    <property type="entry name" value="ABC_NikE_OppD_transporters"/>
    <property type="match status" value="1"/>
</dbReference>
<dbReference type="InterPro" id="IPR003593">
    <property type="entry name" value="AAA+_ATPase"/>
</dbReference>
<keyword evidence="2" id="KW-0813">Transport</keyword>
<dbReference type="InterPro" id="IPR050319">
    <property type="entry name" value="ABC_transp_ATP-bind"/>
</dbReference>
<keyword evidence="4 6" id="KW-0067">ATP-binding</keyword>
<dbReference type="InterPro" id="IPR027417">
    <property type="entry name" value="P-loop_NTPase"/>
</dbReference>
<keyword evidence="7" id="KW-1185">Reference proteome</keyword>
<evidence type="ECO:0000256" key="3">
    <source>
        <dbReference type="ARBA" id="ARBA00022741"/>
    </source>
</evidence>
<evidence type="ECO:0000313" key="6">
    <source>
        <dbReference type="EMBL" id="MBC3887879.1"/>
    </source>
</evidence>
<dbReference type="GO" id="GO:0005524">
    <property type="term" value="F:ATP binding"/>
    <property type="evidence" value="ECO:0007669"/>
    <property type="project" value="UniProtKB-KW"/>
</dbReference>
<proteinExistence type="inferred from homology"/>
<evidence type="ECO:0000256" key="4">
    <source>
        <dbReference type="ARBA" id="ARBA00022840"/>
    </source>
</evidence>
<organism evidence="6 7">
    <name type="scientific">Acetobacterium paludosum</name>
    <dbReference type="NCBI Taxonomy" id="52693"/>
    <lineage>
        <taxon>Bacteria</taxon>
        <taxon>Bacillati</taxon>
        <taxon>Bacillota</taxon>
        <taxon>Clostridia</taxon>
        <taxon>Eubacteriales</taxon>
        <taxon>Eubacteriaceae</taxon>
        <taxon>Acetobacterium</taxon>
    </lineage>
</organism>
<dbReference type="RefSeq" id="WP_148567377.1">
    <property type="nucleotide sequence ID" value="NZ_RXYA01000009.1"/>
</dbReference>
<evidence type="ECO:0000256" key="1">
    <source>
        <dbReference type="ARBA" id="ARBA00005417"/>
    </source>
</evidence>
<dbReference type="InterPro" id="IPR017871">
    <property type="entry name" value="ABC_transporter-like_CS"/>
</dbReference>
<evidence type="ECO:0000256" key="2">
    <source>
        <dbReference type="ARBA" id="ARBA00022448"/>
    </source>
</evidence>
<dbReference type="Gene3D" id="3.40.50.300">
    <property type="entry name" value="P-loop containing nucleotide triphosphate hydrolases"/>
    <property type="match status" value="1"/>
</dbReference>
<protein>
    <submittedName>
        <fullName evidence="6">ATP-binding cassette domain-containing protein</fullName>
    </submittedName>
</protein>
<dbReference type="AlphaFoldDB" id="A0A923HSH5"/>
<comment type="similarity">
    <text evidence="1">Belongs to the ABC transporter superfamily.</text>
</comment>
<dbReference type="PROSITE" id="PS50893">
    <property type="entry name" value="ABC_TRANSPORTER_2"/>
    <property type="match status" value="1"/>
</dbReference>
<dbReference type="SMART" id="SM00382">
    <property type="entry name" value="AAA"/>
    <property type="match status" value="1"/>
</dbReference>
<evidence type="ECO:0000259" key="5">
    <source>
        <dbReference type="PROSITE" id="PS50893"/>
    </source>
</evidence>
<evidence type="ECO:0000313" key="7">
    <source>
        <dbReference type="Proteomes" id="UP000616595"/>
    </source>
</evidence>
<accession>A0A923HSH5</accession>
<dbReference type="SUPFAM" id="SSF52540">
    <property type="entry name" value="P-loop containing nucleoside triphosphate hydrolases"/>
    <property type="match status" value="1"/>
</dbReference>